<comment type="caution">
    <text evidence="1">The sequence shown here is derived from an EMBL/GenBank/DDBJ whole genome shotgun (WGS) entry which is preliminary data.</text>
</comment>
<protein>
    <recommendedName>
        <fullName evidence="2">Phage major capsid protein</fullName>
    </recommendedName>
</protein>
<organism evidence="1">
    <name type="scientific">candidate division CPR3 bacterium</name>
    <dbReference type="NCBI Taxonomy" id="2268181"/>
    <lineage>
        <taxon>Bacteria</taxon>
        <taxon>Bacteria division CPR3</taxon>
    </lineage>
</organism>
<name>A0A7V3N5V1_UNCC3</name>
<evidence type="ECO:0008006" key="2">
    <source>
        <dbReference type="Google" id="ProtNLM"/>
    </source>
</evidence>
<proteinExistence type="predicted"/>
<evidence type="ECO:0000313" key="1">
    <source>
        <dbReference type="EMBL" id="HFZ08730.1"/>
    </source>
</evidence>
<sequence>MNLNPYLKKDSKKVLAQYIDETGKINPKTGDGSRRFNKEGKLNAWDNKDALKAIAEILNDKTIGKLKRAEFRKQSDLPPEVRREILLKAMSTREGMEKLGQELLAPIKNVIDYEGWARKILRQRPLAQGEVNRITKDIWVVAYVVGQDGQSVSSQATGRYVYPPEFKVTAYPEVDIQDIYQMNFDVLEREQDLARQMIELKEDQALVSALTEAANAINDLVYFSSFTIGTFEDVKYQVERHRLVVDKFIMNRAEVNALIKNMHNFVDIVTERELILMGYIGTVLGSQIITTAGTGVQEVTPPGRLFAVTEGGFLGEQGIRIDLMSEPYDRYNMHESKKGWMFLELISQAIVNPRAVAMGVRV</sequence>
<gene>
    <name evidence="1" type="ORF">ENV41_01170</name>
</gene>
<accession>A0A7V3N5V1</accession>
<dbReference type="SUPFAM" id="SSF56563">
    <property type="entry name" value="Major capsid protein gp5"/>
    <property type="match status" value="1"/>
</dbReference>
<dbReference type="AlphaFoldDB" id="A0A7V3N5V1"/>
<reference evidence="1" key="1">
    <citation type="journal article" date="2020" name="mSystems">
        <title>Genome- and Community-Level Interaction Insights into Carbon Utilization and Element Cycling Functions of Hydrothermarchaeota in Hydrothermal Sediment.</title>
        <authorList>
            <person name="Zhou Z."/>
            <person name="Liu Y."/>
            <person name="Xu W."/>
            <person name="Pan J."/>
            <person name="Luo Z.H."/>
            <person name="Li M."/>
        </authorList>
    </citation>
    <scope>NUCLEOTIDE SEQUENCE [LARGE SCALE GENOMIC DNA]</scope>
    <source>
        <strain evidence="1">SpSt-757</strain>
    </source>
</reference>
<dbReference type="NCBIfam" id="NF042927">
    <property type="entry name" value="capsid_Caudo_2"/>
    <property type="match status" value="1"/>
</dbReference>
<dbReference type="InterPro" id="IPR049994">
    <property type="entry name" value="Staley_37-like"/>
</dbReference>
<dbReference type="EMBL" id="DTGG01000038">
    <property type="protein sequence ID" value="HFZ08730.1"/>
    <property type="molecule type" value="Genomic_DNA"/>
</dbReference>